<dbReference type="CDD" id="cd00950">
    <property type="entry name" value="DHDPS"/>
    <property type="match status" value="1"/>
</dbReference>
<evidence type="ECO:0000256" key="13">
    <source>
        <dbReference type="PIRNR" id="PIRNR001365"/>
    </source>
</evidence>
<dbReference type="PIRSF" id="PIRSF001365">
    <property type="entry name" value="DHDPS"/>
    <property type="match status" value="1"/>
</dbReference>
<evidence type="ECO:0000256" key="15">
    <source>
        <dbReference type="PIRSR" id="PIRSR001365-2"/>
    </source>
</evidence>
<dbReference type="Proteomes" id="UP000198564">
    <property type="component" value="Unassembled WGS sequence"/>
</dbReference>
<accession>A0A1H6RGN6</accession>
<feature type="site" description="L-lysine inhibitor binding" evidence="16">
    <location>
        <position position="86"/>
    </location>
</feature>
<dbReference type="HAMAP" id="MF_00418">
    <property type="entry name" value="DapA"/>
    <property type="match status" value="1"/>
</dbReference>
<dbReference type="GO" id="GO:0019877">
    <property type="term" value="P:diaminopimelate biosynthetic process"/>
    <property type="evidence" value="ECO:0007669"/>
    <property type="project" value="UniProtKB-UniRule"/>
</dbReference>
<reference evidence="18" key="1">
    <citation type="submission" date="2016-10" db="EMBL/GenBank/DDBJ databases">
        <authorList>
            <person name="Varghese N."/>
            <person name="Submissions S."/>
        </authorList>
    </citation>
    <scope>NUCLEOTIDE SEQUENCE [LARGE SCALE GENOMIC DNA]</scope>
    <source>
        <strain evidence="18">DSM 25751</strain>
    </source>
</reference>
<comment type="pathway">
    <text evidence="2 12">Amino-acid biosynthesis; L-lysine biosynthesis via DAP pathway; (S)-tetrahydrodipicolinate from L-aspartate: step 3/4.</text>
</comment>
<keyword evidence="18" id="KW-1185">Reference proteome</keyword>
<dbReference type="NCBIfam" id="TIGR00674">
    <property type="entry name" value="dapA"/>
    <property type="match status" value="1"/>
</dbReference>
<evidence type="ECO:0000313" key="18">
    <source>
        <dbReference type="Proteomes" id="UP000198564"/>
    </source>
</evidence>
<dbReference type="OrthoDB" id="9782828at2"/>
<comment type="function">
    <text evidence="1 12">Catalyzes the condensation of (S)-aspartate-beta-semialdehyde [(S)-ASA] and pyruvate to 4-hydroxy-tetrahydrodipicolinate (HTPA).</text>
</comment>
<dbReference type="SMART" id="SM01130">
    <property type="entry name" value="DHDPS"/>
    <property type="match status" value="1"/>
</dbReference>
<feature type="site" description="L-lysine inhibitor binding" evidence="16">
    <location>
        <position position="108"/>
    </location>
</feature>
<protein>
    <recommendedName>
        <fullName evidence="4 12">4-hydroxy-tetrahydrodipicolinate synthase</fullName>
        <shortName evidence="12">HTPA synthase</shortName>
        <ecNumber evidence="4 12">4.3.3.7</ecNumber>
    </recommendedName>
</protein>
<dbReference type="PROSITE" id="PS00666">
    <property type="entry name" value="DHDPS_2"/>
    <property type="match status" value="1"/>
</dbReference>
<keyword evidence="9 12" id="KW-0456">Lyase</keyword>
<keyword evidence="5 12" id="KW-0963">Cytoplasm</keyword>
<evidence type="ECO:0000256" key="9">
    <source>
        <dbReference type="ARBA" id="ARBA00023239"/>
    </source>
</evidence>
<dbReference type="EC" id="4.3.3.7" evidence="4 12"/>
<dbReference type="PANTHER" id="PTHR12128">
    <property type="entry name" value="DIHYDRODIPICOLINATE SYNTHASE"/>
    <property type="match status" value="1"/>
</dbReference>
<dbReference type="AlphaFoldDB" id="A0A1H6RGN6"/>
<evidence type="ECO:0000256" key="11">
    <source>
        <dbReference type="ARBA" id="ARBA00047836"/>
    </source>
</evidence>
<dbReference type="InterPro" id="IPR020625">
    <property type="entry name" value="Schiff_base-form_aldolases_AS"/>
</dbReference>
<evidence type="ECO:0000256" key="7">
    <source>
        <dbReference type="ARBA" id="ARBA00022915"/>
    </source>
</evidence>
<feature type="site" description="Part of a proton relay during catalysis" evidence="12 16">
    <location>
        <position position="109"/>
    </location>
</feature>
<dbReference type="PANTHER" id="PTHR12128:SF66">
    <property type="entry name" value="4-HYDROXY-2-OXOGLUTARATE ALDOLASE, MITOCHONDRIAL"/>
    <property type="match status" value="1"/>
</dbReference>
<dbReference type="InterPro" id="IPR002220">
    <property type="entry name" value="DapA-like"/>
</dbReference>
<dbReference type="InterPro" id="IPR013785">
    <property type="entry name" value="Aldolase_TIM"/>
</dbReference>
<dbReference type="EMBL" id="FNYW01000001">
    <property type="protein sequence ID" value="SEI50342.1"/>
    <property type="molecule type" value="Genomic_DNA"/>
</dbReference>
<dbReference type="Pfam" id="PF00701">
    <property type="entry name" value="DHDPS"/>
    <property type="match status" value="1"/>
</dbReference>
<evidence type="ECO:0000256" key="8">
    <source>
        <dbReference type="ARBA" id="ARBA00023154"/>
    </source>
</evidence>
<feature type="active site" description="Schiff-base intermediate with substrate" evidence="12 14">
    <location>
        <position position="164"/>
    </location>
</feature>
<feature type="active site" description="Proton donor/acceptor" evidence="12 14">
    <location>
        <position position="135"/>
    </location>
</feature>
<gene>
    <name evidence="12" type="primary">dapA</name>
    <name evidence="17" type="ORF">SAMN04488113_101197</name>
</gene>
<comment type="catalytic activity">
    <reaction evidence="11 12">
        <text>L-aspartate 4-semialdehyde + pyruvate = (2S,4S)-4-hydroxy-2,3,4,5-tetrahydrodipicolinate + H2O + H(+)</text>
        <dbReference type="Rhea" id="RHEA:34171"/>
        <dbReference type="ChEBI" id="CHEBI:15361"/>
        <dbReference type="ChEBI" id="CHEBI:15377"/>
        <dbReference type="ChEBI" id="CHEBI:15378"/>
        <dbReference type="ChEBI" id="CHEBI:67139"/>
        <dbReference type="ChEBI" id="CHEBI:537519"/>
        <dbReference type="EC" id="4.3.3.7"/>
    </reaction>
</comment>
<dbReference type="PRINTS" id="PR00146">
    <property type="entry name" value="DHPICSNTHASE"/>
</dbReference>
<evidence type="ECO:0000256" key="5">
    <source>
        <dbReference type="ARBA" id="ARBA00022490"/>
    </source>
</evidence>
<dbReference type="GO" id="GO:0005829">
    <property type="term" value="C:cytosol"/>
    <property type="evidence" value="ECO:0007669"/>
    <property type="project" value="TreeGrafter"/>
</dbReference>
<keyword evidence="7 12" id="KW-0220">Diaminopimelate biosynthesis</keyword>
<keyword evidence="8 12" id="KW-0457">Lysine biosynthesis</keyword>
<dbReference type="SUPFAM" id="SSF51569">
    <property type="entry name" value="Aldolase"/>
    <property type="match status" value="1"/>
</dbReference>
<feature type="binding site" evidence="12 15">
    <location>
        <position position="206"/>
    </location>
    <ligand>
        <name>pyruvate</name>
        <dbReference type="ChEBI" id="CHEBI:15361"/>
    </ligand>
</feature>
<name>A0A1H6RGN6_9LACT</name>
<sequence>MTRLFTGAAAAVTTPFSKDSVDYDSFKNHITYLKKNNIQAFIVNGTTGESATLTRKEKTTLLSIAIDVADGDIPVIAGTGSNNTQESILHSKEAEKLGVDGLLVITPYYNKTSQKGLIAHFSAIAEAVSIPVILYDVPARTGMTIAPETLEVLVKQHDNIVGLKDATGDLAHLNRLQYVVDEGFSFYSGNDDLALPFYSLGGHGLISVIANALPKEYQEMYEAAQKRPKQAAQINHKLFPLVDALNVDVNPIPIKALISHLGFGEYSLRLPLVPLEKDAQTVLTELFDHTRKDG</sequence>
<feature type="site" description="L-lysine inhibitor binding; via carbonyl oxygen" evidence="16">
    <location>
        <position position="51"/>
    </location>
</feature>
<proteinExistence type="inferred from homology"/>
<evidence type="ECO:0000256" key="14">
    <source>
        <dbReference type="PIRSR" id="PIRSR001365-1"/>
    </source>
</evidence>
<evidence type="ECO:0000256" key="10">
    <source>
        <dbReference type="ARBA" id="ARBA00023270"/>
    </source>
</evidence>
<keyword evidence="6 12" id="KW-0028">Amino-acid biosynthesis</keyword>
<feature type="binding site" evidence="12 15">
    <location>
        <position position="47"/>
    </location>
    <ligand>
        <name>pyruvate</name>
        <dbReference type="ChEBI" id="CHEBI:15361"/>
    </ligand>
</feature>
<comment type="subcellular location">
    <subcellularLocation>
        <location evidence="12">Cytoplasm</location>
    </subcellularLocation>
</comment>
<dbReference type="RefSeq" id="WP_091632044.1">
    <property type="nucleotide sequence ID" value="NZ_FNYW01000001.1"/>
</dbReference>
<evidence type="ECO:0000256" key="16">
    <source>
        <dbReference type="PIRSR" id="PIRSR001365-3"/>
    </source>
</evidence>
<feature type="site" description="L-lysine inhibitor binding" evidence="16">
    <location>
        <position position="82"/>
    </location>
</feature>
<dbReference type="Gene3D" id="3.20.20.70">
    <property type="entry name" value="Aldolase class I"/>
    <property type="match status" value="1"/>
</dbReference>
<evidence type="ECO:0000256" key="12">
    <source>
        <dbReference type="HAMAP-Rule" id="MF_00418"/>
    </source>
</evidence>
<dbReference type="GO" id="GO:0009089">
    <property type="term" value="P:lysine biosynthetic process via diaminopimelate"/>
    <property type="evidence" value="ECO:0007669"/>
    <property type="project" value="UniProtKB-UniRule"/>
</dbReference>
<feature type="site" description="Part of a proton relay during catalysis" evidence="12 16">
    <location>
        <position position="46"/>
    </location>
</feature>
<keyword evidence="10 12" id="KW-0704">Schiff base</keyword>
<evidence type="ECO:0000313" key="17">
    <source>
        <dbReference type="EMBL" id="SEI50342.1"/>
    </source>
</evidence>
<comment type="similarity">
    <text evidence="3 12 13">Belongs to the DapA family.</text>
</comment>
<evidence type="ECO:0000256" key="6">
    <source>
        <dbReference type="ARBA" id="ARBA00022605"/>
    </source>
</evidence>
<dbReference type="InterPro" id="IPR005263">
    <property type="entry name" value="DapA"/>
</dbReference>
<evidence type="ECO:0000256" key="2">
    <source>
        <dbReference type="ARBA" id="ARBA00005120"/>
    </source>
</evidence>
<comment type="subunit">
    <text evidence="12">Homotetramer; dimer of dimers.</text>
</comment>
<organism evidence="17 18">
    <name type="scientific">Alkalibacterium gilvum</name>
    <dbReference type="NCBI Taxonomy" id="1130080"/>
    <lineage>
        <taxon>Bacteria</taxon>
        <taxon>Bacillati</taxon>
        <taxon>Bacillota</taxon>
        <taxon>Bacilli</taxon>
        <taxon>Lactobacillales</taxon>
        <taxon>Carnobacteriaceae</taxon>
        <taxon>Alkalibacterium</taxon>
    </lineage>
</organism>
<dbReference type="STRING" id="1130080.SAMN04488113_101197"/>
<dbReference type="UniPathway" id="UPA00034">
    <property type="reaction ID" value="UER00017"/>
</dbReference>
<evidence type="ECO:0000256" key="4">
    <source>
        <dbReference type="ARBA" id="ARBA00012086"/>
    </source>
</evidence>
<comment type="caution">
    <text evidence="12">Was originally thought to be a dihydrodipicolinate synthase (DHDPS), catalyzing the condensation of (S)-aspartate-beta-semialdehyde [(S)-ASA] and pyruvate to dihydrodipicolinate (DHDP). However, it was shown in E.coli that the product of the enzymatic reaction is not dihydrodipicolinate but in fact (4S)-4-hydroxy-2,3,4,5-tetrahydro-(2S)-dipicolinic acid (HTPA), and that the consecutive dehydration reaction leading to DHDP is not spontaneous but catalyzed by DapB.</text>
</comment>
<dbReference type="GO" id="GO:0008840">
    <property type="term" value="F:4-hydroxy-tetrahydrodipicolinate synthase activity"/>
    <property type="evidence" value="ECO:0007669"/>
    <property type="project" value="UniProtKB-UniRule"/>
</dbReference>
<evidence type="ECO:0000256" key="1">
    <source>
        <dbReference type="ARBA" id="ARBA00003294"/>
    </source>
</evidence>
<evidence type="ECO:0000256" key="3">
    <source>
        <dbReference type="ARBA" id="ARBA00007592"/>
    </source>
</evidence>